<proteinExistence type="predicted"/>
<dbReference type="HOGENOM" id="CLU_1157864_0_0_1"/>
<name>K7U7F2_MAIZE</name>
<accession>K7U7F2</accession>
<sequence length="296" mass="33605">MVFHRVDLVSFLPHDFVAQQVDHWEIMVRTVTRPQPTTHDWGIVLVQPLLEHEVNFHIFDDIIREYLVGFRNVQVRSIQRSHLGQALVRFRFASDRDNSVAMVQQAQPPEPVVNANNVEEQFSYQLSDLEDLPSDESVGFFNDIIIPQEIHFPQHLEQSIPDPAYEDYLARKCLNSWADIFPCNSDLVTVPKVWAAFFMGLLLRSNSFDWAKKFLTSGAISALVEPSMETVSLKIPPKCLPPPSQELHVEPQSPTAAEAVSKHKQPIMVELKLEGVPDFGRRLGASRTAQGLEKCS</sequence>
<dbReference type="EMBL" id="CM000780">
    <property type="protein sequence ID" value="AQK54433.1"/>
    <property type="molecule type" value="Genomic_DNA"/>
</dbReference>
<dbReference type="PANTHER" id="PTHR33075:SF7">
    <property type="entry name" value="OS02G0303350 PROTEIN"/>
    <property type="match status" value="1"/>
</dbReference>
<protein>
    <submittedName>
        <fullName evidence="1">Uncharacterized protein</fullName>
    </submittedName>
</protein>
<dbReference type="PANTHER" id="PTHR33075">
    <property type="entry name" value="OS02G0499800 PROTEIN"/>
    <property type="match status" value="1"/>
</dbReference>
<dbReference type="InParanoid" id="K7U7F2"/>
<reference evidence="1" key="1">
    <citation type="submission" date="2015-12" db="EMBL/GenBank/DDBJ databases">
        <title>Update maize B73 reference genome by single molecule sequencing technologies.</title>
        <authorList>
            <consortium name="Maize Genome Sequencing Project"/>
            <person name="Ware D."/>
        </authorList>
    </citation>
    <scope>NUCLEOTIDE SEQUENCE</scope>
    <source>
        <tissue evidence="1">Seedling</tissue>
    </source>
</reference>
<organism evidence="1">
    <name type="scientific">Zea mays</name>
    <name type="common">Maize</name>
    <dbReference type="NCBI Taxonomy" id="4577"/>
    <lineage>
        <taxon>Eukaryota</taxon>
        <taxon>Viridiplantae</taxon>
        <taxon>Streptophyta</taxon>
        <taxon>Embryophyta</taxon>
        <taxon>Tracheophyta</taxon>
        <taxon>Spermatophyta</taxon>
        <taxon>Magnoliopsida</taxon>
        <taxon>Liliopsida</taxon>
        <taxon>Poales</taxon>
        <taxon>Poaceae</taxon>
        <taxon>PACMAD clade</taxon>
        <taxon>Panicoideae</taxon>
        <taxon>Andropogonodae</taxon>
        <taxon>Andropogoneae</taxon>
        <taxon>Tripsacinae</taxon>
        <taxon>Zea</taxon>
    </lineage>
</organism>
<dbReference type="AlphaFoldDB" id="K7U7F2"/>
<evidence type="ECO:0000313" key="1">
    <source>
        <dbReference type="EMBL" id="AQK54433.1"/>
    </source>
</evidence>
<gene>
    <name evidence="1" type="ORF">ZEAMMB73_Zm00001d051517</name>
</gene>
<dbReference type="PaxDb" id="4577-AC185623.4_FGP012"/>